<organism evidence="1 2">
    <name type="scientific">Thalassotalea loyana</name>
    <dbReference type="NCBI Taxonomy" id="280483"/>
    <lineage>
        <taxon>Bacteria</taxon>
        <taxon>Pseudomonadati</taxon>
        <taxon>Pseudomonadota</taxon>
        <taxon>Gammaproteobacteria</taxon>
        <taxon>Alteromonadales</taxon>
        <taxon>Colwelliaceae</taxon>
        <taxon>Thalassotalea</taxon>
    </lineage>
</organism>
<proteinExistence type="predicted"/>
<dbReference type="Proteomes" id="UP001157134">
    <property type="component" value="Unassembled WGS sequence"/>
</dbReference>
<reference evidence="1 2" key="1">
    <citation type="submission" date="2023-03" db="EMBL/GenBank/DDBJ databases">
        <title>Thalassotalea loyana LMG 22536T draft genome sequence.</title>
        <authorList>
            <person name="Sawabe T."/>
        </authorList>
    </citation>
    <scope>NUCLEOTIDE SEQUENCE [LARGE SCALE GENOMIC DNA]</scope>
    <source>
        <strain evidence="1 2">LMG 22536</strain>
    </source>
</reference>
<name>A0ABQ6HCD4_9GAMM</name>
<dbReference type="EMBL" id="BSSV01000004">
    <property type="protein sequence ID" value="GLX85751.1"/>
    <property type="molecule type" value="Genomic_DNA"/>
</dbReference>
<comment type="caution">
    <text evidence="1">The sequence shown here is derived from an EMBL/GenBank/DDBJ whole genome shotgun (WGS) entry which is preliminary data.</text>
</comment>
<evidence type="ECO:0000313" key="1">
    <source>
        <dbReference type="EMBL" id="GLX85751.1"/>
    </source>
</evidence>
<dbReference type="RefSeq" id="WP_284298164.1">
    <property type="nucleotide sequence ID" value="NZ_BSSV01000004.1"/>
</dbReference>
<sequence length="57" mass="6424">MKNHYLIEVTQTQKLFFSIEANSTKEAIEKALNQDNQLDEAMPPELDQITAKCIGGD</sequence>
<protein>
    <submittedName>
        <fullName evidence="1">Uncharacterized protein</fullName>
    </submittedName>
</protein>
<accession>A0ABQ6HCD4</accession>
<evidence type="ECO:0000313" key="2">
    <source>
        <dbReference type="Proteomes" id="UP001157134"/>
    </source>
</evidence>
<keyword evidence="2" id="KW-1185">Reference proteome</keyword>
<gene>
    <name evidence="1" type="ORF">tloyanaT_20030</name>
</gene>